<dbReference type="RefSeq" id="WP_189331763.1">
    <property type="nucleotide sequence ID" value="NZ_AP023356.1"/>
</dbReference>
<organism evidence="2 3">
    <name type="scientific">Actinoplanes ianthinogenes</name>
    <dbReference type="NCBI Taxonomy" id="122358"/>
    <lineage>
        <taxon>Bacteria</taxon>
        <taxon>Bacillati</taxon>
        <taxon>Actinomycetota</taxon>
        <taxon>Actinomycetes</taxon>
        <taxon>Micromonosporales</taxon>
        <taxon>Micromonosporaceae</taxon>
        <taxon>Actinoplanes</taxon>
    </lineage>
</organism>
<dbReference type="InterPro" id="IPR056726">
    <property type="entry name" value="DUF7824"/>
</dbReference>
<accession>A0ABN6CN93</accession>
<evidence type="ECO:0000313" key="2">
    <source>
        <dbReference type="EMBL" id="BCJ46647.1"/>
    </source>
</evidence>
<evidence type="ECO:0000259" key="1">
    <source>
        <dbReference type="Pfam" id="PF25148"/>
    </source>
</evidence>
<dbReference type="Proteomes" id="UP000676967">
    <property type="component" value="Chromosome"/>
</dbReference>
<sequence>MTLTWEALQRRAKKADTAGVIALLVRASEEERVALAKDVEAGVRAEATQWWRHDLNPMPGYALAVIGCMPTAARAAALLLRTSMQTWTGIGPERFLELARFRRLPWLGELGTRLATRLPTRDADEDLWPMIAALLREGRAEPPVRENVARAWLANLLTRPHHWDRRLPPLSMRLRDDPHRDTLLPALFEFDGLAADLAAGSWDDTAKEWTATPRLPAVLAHLIGEGTLERKTYLDLTVDRLLRGGKPHDLRPFVLLHDLLEPTLDELSSHALDYARLLPDAPGTVAALAQKALRTVDDAGRLELETLLDTSGPTLVRKEKTLVKSQLTWLDKVSRRHPDRAGEVLETVAAAFGHPALDVQDRALTLIGKQTGKLDADTVARLADASAVLAGDLPRRAAELFGTMAEAPAEVPELPPAAPPAELPAPIATPGELAEELVALCHEETAIAWERVLAGLVSLYATDGPAALATALRPVLERYSSDFEEHSWNHSAALTHLGVAIRSALGTAKHGSQWQRLVAAVRRAWQDGRRGGEDSPLVATPDGVLGLRVAEVASQLTSTMVPMVVATPTHVTGSLDPAVLLERLRRAEAEGWQPWPVDFEQALLRLPREPDPAVVEQAATLTSPAGRQFAAWLAGGGLPDPISRRWEQRPLNDYYYSGAGVARRVVTILGPARDGGLRLERQLLTTTPGPEPRGWPDDFVLCGDVLAMTLPHHREAIASWVLPELAALADQDQRRGAEVLPLLAACSGPVGPALAYGIAYTLGARHPESRVAAVDAFLTLAARPEPFAAAVGAALGDVCADGMVKLSRLTPALAEAHLAGASLAVWEVLAAALPALLPTAQRGLPDLLELSTQVAGAVHARTEIAGLAEVAARTGSTRLVKEAKRLHSVLHP</sequence>
<proteinExistence type="predicted"/>
<dbReference type="Pfam" id="PF25148">
    <property type="entry name" value="DUF7824"/>
    <property type="match status" value="1"/>
</dbReference>
<feature type="domain" description="DUF7824" evidence="1">
    <location>
        <begin position="445"/>
        <end position="618"/>
    </location>
</feature>
<keyword evidence="3" id="KW-1185">Reference proteome</keyword>
<evidence type="ECO:0000313" key="3">
    <source>
        <dbReference type="Proteomes" id="UP000676967"/>
    </source>
</evidence>
<reference evidence="2 3" key="1">
    <citation type="submission" date="2020-08" db="EMBL/GenBank/DDBJ databases">
        <title>Whole genome shotgun sequence of Actinoplanes ianthinogenes NBRC 13996.</title>
        <authorList>
            <person name="Komaki H."/>
            <person name="Tamura T."/>
        </authorList>
    </citation>
    <scope>NUCLEOTIDE SEQUENCE [LARGE SCALE GENOMIC DNA]</scope>
    <source>
        <strain evidence="2 3">NBRC 13996</strain>
    </source>
</reference>
<dbReference type="EMBL" id="AP023356">
    <property type="protein sequence ID" value="BCJ46647.1"/>
    <property type="molecule type" value="Genomic_DNA"/>
</dbReference>
<gene>
    <name evidence="2" type="ORF">Aiant_73040</name>
</gene>
<protein>
    <recommendedName>
        <fullName evidence="1">DUF7824 domain-containing protein</fullName>
    </recommendedName>
</protein>
<name>A0ABN6CN93_9ACTN</name>